<evidence type="ECO:0000256" key="1">
    <source>
        <dbReference type="ARBA" id="ARBA00022729"/>
    </source>
</evidence>
<evidence type="ECO:0000313" key="4">
    <source>
        <dbReference type="Proteomes" id="UP000004374"/>
    </source>
</evidence>
<protein>
    <recommendedName>
        <fullName evidence="5">DUF3192 domain-containing protein</fullName>
    </recommendedName>
</protein>
<dbReference type="AlphaFoldDB" id="I1E1T2"/>
<dbReference type="RefSeq" id="WP_008223655.1">
    <property type="nucleotide sequence ID" value="NZ_BAFK01000024.1"/>
</dbReference>
<evidence type="ECO:0000313" key="3">
    <source>
        <dbReference type="EMBL" id="GAB60260.1"/>
    </source>
</evidence>
<dbReference type="EMBL" id="BAFK01000024">
    <property type="protein sequence ID" value="GAB60260.1"/>
    <property type="molecule type" value="Genomic_DNA"/>
</dbReference>
<dbReference type="InterPro" id="IPR021534">
    <property type="entry name" value="DUF3192"/>
</dbReference>
<reference evidence="3 4" key="1">
    <citation type="journal article" date="2012" name="J. Bacteriol.">
        <title>Genome Sequence of the Protease-Producing Bacterium Rheinheimera nanhaiensis E407-8T, Isolated from Deep-Sea Sediment of the South China Sea.</title>
        <authorList>
            <person name="Zhang X.-Y."/>
            <person name="Zhang Y.-J."/>
            <person name="Qin Q.-L."/>
            <person name="Xie B.-B."/>
            <person name="Chen X.-L."/>
            <person name="Zhou B.-C."/>
            <person name="Zhang Y.-Z."/>
        </authorList>
    </citation>
    <scope>NUCLEOTIDE SEQUENCE [LARGE SCALE GENOMIC DNA]</scope>
    <source>
        <strain evidence="3 4">E407-8</strain>
    </source>
</reference>
<organism evidence="3 4">
    <name type="scientific">Rheinheimera nanhaiensis E407-8</name>
    <dbReference type="NCBI Taxonomy" id="562729"/>
    <lineage>
        <taxon>Bacteria</taxon>
        <taxon>Pseudomonadati</taxon>
        <taxon>Pseudomonadota</taxon>
        <taxon>Gammaproteobacteria</taxon>
        <taxon>Chromatiales</taxon>
        <taxon>Chromatiaceae</taxon>
        <taxon>Rheinheimera</taxon>
    </lineage>
</organism>
<keyword evidence="2" id="KW-1133">Transmembrane helix</keyword>
<sequence>MPLSDNTIKPKPLVSWLRHNRVAVFIGALALYALLTLLVLLYYPDDVEQMSWVDREVFNHKVISSYQLSDNLTQQQVIERLGSPDITAAVKVDNQIYQLLYYRTHRSAPDGITTADECTALLFKNRLLVAIGDDATAQYQAVSRAP</sequence>
<evidence type="ECO:0008006" key="5">
    <source>
        <dbReference type="Google" id="ProtNLM"/>
    </source>
</evidence>
<name>I1E1T2_9GAMM</name>
<feature type="transmembrane region" description="Helical" evidence="2">
    <location>
        <begin position="22"/>
        <end position="43"/>
    </location>
</feature>
<dbReference type="Gene3D" id="3.30.1450.10">
    <property type="match status" value="1"/>
</dbReference>
<gene>
    <name evidence="3" type="ORF">RNAN_3279</name>
</gene>
<dbReference type="OrthoDB" id="6399368at2"/>
<proteinExistence type="predicted"/>
<dbReference type="InterPro" id="IPR037873">
    <property type="entry name" value="BamE-like"/>
</dbReference>
<dbReference type="STRING" id="562729.RNAN_3279"/>
<keyword evidence="4" id="KW-1185">Reference proteome</keyword>
<dbReference type="Proteomes" id="UP000004374">
    <property type="component" value="Unassembled WGS sequence"/>
</dbReference>
<evidence type="ECO:0000256" key="2">
    <source>
        <dbReference type="SAM" id="Phobius"/>
    </source>
</evidence>
<keyword evidence="1" id="KW-0732">Signal</keyword>
<comment type="caution">
    <text evidence="3">The sequence shown here is derived from an EMBL/GenBank/DDBJ whole genome shotgun (WGS) entry which is preliminary data.</text>
</comment>
<accession>I1E1T2</accession>
<keyword evidence="2" id="KW-0472">Membrane</keyword>
<dbReference type="Pfam" id="PF11399">
    <property type="entry name" value="DUF3192"/>
    <property type="match status" value="1"/>
</dbReference>
<keyword evidence="2" id="KW-0812">Transmembrane</keyword>